<dbReference type="CDD" id="cd03241">
    <property type="entry name" value="ABC_RecN"/>
    <property type="match status" value="1"/>
</dbReference>
<evidence type="ECO:0000313" key="13">
    <source>
        <dbReference type="Proteomes" id="UP000316196"/>
    </source>
</evidence>
<evidence type="ECO:0000256" key="4">
    <source>
        <dbReference type="ARBA" id="ARBA00022741"/>
    </source>
</evidence>
<accession>A0A542ZB23</accession>
<keyword evidence="10" id="KW-0175">Coiled coil</keyword>
<proteinExistence type="inferred from homology"/>
<dbReference type="InterPro" id="IPR004604">
    <property type="entry name" value="DNA_recomb/repair_RecN"/>
</dbReference>
<comment type="function">
    <text evidence="1 9">May be involved in recombinational repair of damaged DNA.</text>
</comment>
<comment type="caution">
    <text evidence="12">The sequence shown here is derived from an EMBL/GenBank/DDBJ whole genome shotgun (WGS) entry which is preliminary data.</text>
</comment>
<dbReference type="GO" id="GO:0043590">
    <property type="term" value="C:bacterial nucleoid"/>
    <property type="evidence" value="ECO:0007669"/>
    <property type="project" value="TreeGrafter"/>
</dbReference>
<dbReference type="FunFam" id="3.40.50.300:FF:000356">
    <property type="entry name" value="DNA repair protein RecN"/>
    <property type="match status" value="1"/>
</dbReference>
<evidence type="ECO:0000256" key="9">
    <source>
        <dbReference type="PIRNR" id="PIRNR003128"/>
    </source>
</evidence>
<dbReference type="RefSeq" id="WP_142093408.1">
    <property type="nucleotide sequence ID" value="NZ_BAAAMD010000003.1"/>
</dbReference>
<dbReference type="GO" id="GO:0005524">
    <property type="term" value="F:ATP binding"/>
    <property type="evidence" value="ECO:0007669"/>
    <property type="project" value="UniProtKB-KW"/>
</dbReference>
<dbReference type="PANTHER" id="PTHR11059">
    <property type="entry name" value="DNA REPAIR PROTEIN RECN"/>
    <property type="match status" value="1"/>
</dbReference>
<dbReference type="GO" id="GO:0006310">
    <property type="term" value="P:DNA recombination"/>
    <property type="evidence" value="ECO:0007669"/>
    <property type="project" value="InterPro"/>
</dbReference>
<evidence type="ECO:0000313" key="12">
    <source>
        <dbReference type="EMBL" id="TQL57539.1"/>
    </source>
</evidence>
<dbReference type="NCBIfam" id="TIGR00634">
    <property type="entry name" value="recN"/>
    <property type="match status" value="1"/>
</dbReference>
<dbReference type="Gene3D" id="3.40.50.300">
    <property type="entry name" value="P-loop containing nucleotide triphosphate hydrolases"/>
    <property type="match status" value="2"/>
</dbReference>
<dbReference type="InterPro" id="IPR003395">
    <property type="entry name" value="RecF/RecN/SMC_N"/>
</dbReference>
<evidence type="ECO:0000256" key="5">
    <source>
        <dbReference type="ARBA" id="ARBA00022763"/>
    </source>
</evidence>
<dbReference type="SUPFAM" id="SSF52540">
    <property type="entry name" value="P-loop containing nucleoside triphosphate hydrolases"/>
    <property type="match status" value="2"/>
</dbReference>
<evidence type="ECO:0000256" key="3">
    <source>
        <dbReference type="ARBA" id="ARBA00021315"/>
    </source>
</evidence>
<name>A0A542ZB23_9ACTN</name>
<evidence type="ECO:0000256" key="2">
    <source>
        <dbReference type="ARBA" id="ARBA00009441"/>
    </source>
</evidence>
<sequence length="565" mass="59696">MLTELGIRDLGVIEDARLELAPGLTAVTGETGAGKTMIVTGLGLLLGQRADAGLIRRGQTSARVEGHFTELGRHSRKQARELGAELDEAEGAEGDAEILVSRTIRKGRSRSHLGGAAVPTGVAAEFTSDLLTIHGQSEQVRLGRPERQREILDRSGGEPLAEALAEYRELWETRRRIAEELADVTENAAERARELDMLKFGLDEIEAVAPQPGEDAELLAEATRLQDVDALRLACSTALVALSGDADDIDGACALTAAATAQKALSEAADPELAAMATRAGEISALAADLASDLASYNDSLAADPARLDAIMARQADLNALTRKYGNTIDEVLTWAETSAARAAQLDAGSDRVDELRARLLELDEQLRESGARLSDLRRGAAQKLSDAVTTELEALALPHARLFFALDRLPQPGPHGLDQITLMFTANPGSEPRPLAKAASGGELSRVRLALEVVLAGDEEGGTFVFDEVDAGIGGAVAIEVGRRLARLAEHSQVIVVTHLAQVAAFADTHHVVVKSSDGAVTTSGVTAVADDDRAAELARMMAGMEDSETALAHARELLSQART</sequence>
<dbReference type="Proteomes" id="UP000316196">
    <property type="component" value="Unassembled WGS sequence"/>
</dbReference>
<dbReference type="GO" id="GO:0006281">
    <property type="term" value="P:DNA repair"/>
    <property type="evidence" value="ECO:0007669"/>
    <property type="project" value="UniProtKB-KW"/>
</dbReference>
<evidence type="ECO:0000256" key="1">
    <source>
        <dbReference type="ARBA" id="ARBA00003618"/>
    </source>
</evidence>
<dbReference type="OrthoDB" id="9806954at2"/>
<dbReference type="EMBL" id="VFOR01000002">
    <property type="protein sequence ID" value="TQL57539.1"/>
    <property type="molecule type" value="Genomic_DNA"/>
</dbReference>
<organism evidence="12 13">
    <name type="scientific">Propioniferax innocua</name>
    <dbReference type="NCBI Taxonomy" id="1753"/>
    <lineage>
        <taxon>Bacteria</taxon>
        <taxon>Bacillati</taxon>
        <taxon>Actinomycetota</taxon>
        <taxon>Actinomycetes</taxon>
        <taxon>Propionibacteriales</taxon>
        <taxon>Propionibacteriaceae</taxon>
        <taxon>Propioniferax</taxon>
    </lineage>
</organism>
<dbReference type="Pfam" id="PF02463">
    <property type="entry name" value="SMC_N"/>
    <property type="match status" value="1"/>
</dbReference>
<feature type="coiled-coil region" evidence="10">
    <location>
        <begin position="346"/>
        <end position="373"/>
    </location>
</feature>
<evidence type="ECO:0000256" key="8">
    <source>
        <dbReference type="ARBA" id="ARBA00033408"/>
    </source>
</evidence>
<keyword evidence="7 9" id="KW-0234">DNA repair</keyword>
<evidence type="ECO:0000256" key="6">
    <source>
        <dbReference type="ARBA" id="ARBA00022840"/>
    </source>
</evidence>
<keyword evidence="6" id="KW-0067">ATP-binding</keyword>
<dbReference type="PIRSF" id="PIRSF003128">
    <property type="entry name" value="RecN"/>
    <property type="match status" value="1"/>
</dbReference>
<keyword evidence="5 9" id="KW-0227">DNA damage</keyword>
<protein>
    <recommendedName>
        <fullName evidence="3 9">DNA repair protein RecN</fullName>
    </recommendedName>
    <alternativeName>
        <fullName evidence="8 9">Recombination protein N</fullName>
    </alternativeName>
</protein>
<dbReference type="AlphaFoldDB" id="A0A542ZB23"/>
<dbReference type="InterPro" id="IPR027417">
    <property type="entry name" value="P-loop_NTPase"/>
</dbReference>
<evidence type="ECO:0000256" key="10">
    <source>
        <dbReference type="SAM" id="Coils"/>
    </source>
</evidence>
<keyword evidence="13" id="KW-1185">Reference proteome</keyword>
<feature type="domain" description="RecF/RecN/SMC N-terminal" evidence="11">
    <location>
        <begin position="14"/>
        <end position="520"/>
    </location>
</feature>
<dbReference type="PANTHER" id="PTHR11059:SF0">
    <property type="entry name" value="DNA REPAIR PROTEIN RECN"/>
    <property type="match status" value="1"/>
</dbReference>
<keyword evidence="4" id="KW-0547">Nucleotide-binding</keyword>
<evidence type="ECO:0000256" key="7">
    <source>
        <dbReference type="ARBA" id="ARBA00023204"/>
    </source>
</evidence>
<reference evidence="12 13" key="1">
    <citation type="submission" date="2019-06" db="EMBL/GenBank/DDBJ databases">
        <title>Sequencing the genomes of 1000 actinobacteria strains.</title>
        <authorList>
            <person name="Klenk H.-P."/>
        </authorList>
    </citation>
    <scope>NUCLEOTIDE SEQUENCE [LARGE SCALE GENOMIC DNA]</scope>
    <source>
        <strain evidence="12 13">DSM 8251</strain>
    </source>
</reference>
<evidence type="ECO:0000259" key="11">
    <source>
        <dbReference type="Pfam" id="PF02463"/>
    </source>
</evidence>
<gene>
    <name evidence="12" type="ORF">FB460_1369</name>
</gene>
<dbReference type="GO" id="GO:0009432">
    <property type="term" value="P:SOS response"/>
    <property type="evidence" value="ECO:0007669"/>
    <property type="project" value="TreeGrafter"/>
</dbReference>
<comment type="similarity">
    <text evidence="2 9">Belongs to the RecN family.</text>
</comment>